<reference evidence="4 5" key="1">
    <citation type="submission" date="2023-12" db="EMBL/GenBank/DDBJ databases">
        <title>A high-quality genome assembly for Dillenia turbinata (Dilleniales).</title>
        <authorList>
            <person name="Chanderbali A."/>
        </authorList>
    </citation>
    <scope>NUCLEOTIDE SEQUENCE [LARGE SCALE GENOMIC DNA]</scope>
    <source>
        <strain evidence="4">LSX21</strain>
        <tissue evidence="4">Leaf</tissue>
    </source>
</reference>
<evidence type="ECO:0000313" key="5">
    <source>
        <dbReference type="Proteomes" id="UP001370490"/>
    </source>
</evidence>
<feature type="region of interest" description="Disordered" evidence="2">
    <location>
        <begin position="1000"/>
        <end position="1029"/>
    </location>
</feature>
<dbReference type="GO" id="GO:0005849">
    <property type="term" value="C:mRNA cleavage factor complex"/>
    <property type="evidence" value="ECO:0007669"/>
    <property type="project" value="TreeGrafter"/>
</dbReference>
<organism evidence="4 5">
    <name type="scientific">Dillenia turbinata</name>
    <dbReference type="NCBI Taxonomy" id="194707"/>
    <lineage>
        <taxon>Eukaryota</taxon>
        <taxon>Viridiplantae</taxon>
        <taxon>Streptophyta</taxon>
        <taxon>Embryophyta</taxon>
        <taxon>Tracheophyta</taxon>
        <taxon>Spermatophyta</taxon>
        <taxon>Magnoliopsida</taxon>
        <taxon>eudicotyledons</taxon>
        <taxon>Gunneridae</taxon>
        <taxon>Pentapetalae</taxon>
        <taxon>Dilleniales</taxon>
        <taxon>Dilleniaceae</taxon>
        <taxon>Dillenia</taxon>
    </lineage>
</organism>
<dbReference type="GO" id="GO:0006369">
    <property type="term" value="P:termination of RNA polymerase II transcription"/>
    <property type="evidence" value="ECO:0007669"/>
    <property type="project" value="InterPro"/>
</dbReference>
<feature type="region of interest" description="Disordered" evidence="2">
    <location>
        <begin position="309"/>
        <end position="339"/>
    </location>
</feature>
<dbReference type="PROSITE" id="PS00028">
    <property type="entry name" value="ZINC_FINGER_C2H2_1"/>
    <property type="match status" value="1"/>
</dbReference>
<evidence type="ECO:0000256" key="1">
    <source>
        <dbReference type="ARBA" id="ARBA00022664"/>
    </source>
</evidence>
<dbReference type="Pfam" id="PF23228">
    <property type="entry name" value="zf_PCFS4"/>
    <property type="match status" value="1"/>
</dbReference>
<dbReference type="GO" id="GO:0000993">
    <property type="term" value="F:RNA polymerase II complex binding"/>
    <property type="evidence" value="ECO:0007669"/>
    <property type="project" value="InterPro"/>
</dbReference>
<feature type="region of interest" description="Disordered" evidence="2">
    <location>
        <begin position="877"/>
        <end position="898"/>
    </location>
</feature>
<dbReference type="FunFam" id="1.25.40.90:FF:000023">
    <property type="entry name" value="polyadenylation and cleavage factor homolog 4"/>
    <property type="match status" value="1"/>
</dbReference>
<dbReference type="GO" id="GO:0005737">
    <property type="term" value="C:cytoplasm"/>
    <property type="evidence" value="ECO:0007669"/>
    <property type="project" value="TreeGrafter"/>
</dbReference>
<proteinExistence type="predicted"/>
<feature type="compositionally biased region" description="Basic residues" evidence="2">
    <location>
        <begin position="885"/>
        <end position="898"/>
    </location>
</feature>
<keyword evidence="1" id="KW-0507">mRNA processing</keyword>
<evidence type="ECO:0000313" key="4">
    <source>
        <dbReference type="EMBL" id="KAK6932344.1"/>
    </source>
</evidence>
<dbReference type="InterPro" id="IPR013087">
    <property type="entry name" value="Znf_C2H2_type"/>
</dbReference>
<feature type="compositionally biased region" description="Low complexity" evidence="2">
    <location>
        <begin position="324"/>
        <end position="339"/>
    </location>
</feature>
<keyword evidence="5" id="KW-1185">Reference proteome</keyword>
<sequence length="1029" mass="113790">GKETENLVKANRRTLLSLYELQWRIRLKSTTQAQFDEARTSVDENPRNQHHGVVLVQSKAMASDVLQKPTTASIADRFRALLKEREDEIRGVLSLEDIDDVPVLSTDEIVRVYEVLLSELTINSKPIITDLTIIAGEQREHGEGIADAICARICEVPVDQKLPSLYLLDSIVKNIGREYVQYLSSRLPEVFCGAYRQVHPSMYSAMRHLFRTWSTVFPQSVLRKIEAELQFSPSVNHQSSGVTSLRASESPRPAQIHVNPKYLNIQNNRGSSPSLKIYGQNPVIGYDDYDNDLSGVPSSEVGAHRMISSGSPGQASFMSGTENRPSSNPRVVRPSSPRVRVARSVSPRIDEFALDGSPRRVVERASPSCPPYDYGLGKVAGREEEWGDGRKRNWPDSNHQKFEPLVAYGYGNGHERQSPRALIDAYGNDRRKKILDDKPMRVERLDINGMNRKEAMRAWQNTEEEEFDWEDMSPTLVDHRSNDRLPVSMQPSGSVSARHRMGLGAAPLEPLVRRSNLSGQPPPSKLDDYPYVAEEVATIRGSGRGLSTKISGLRSETTQIPYSGYPQGALNLPLRHPRPLLNHIQSKGTGRMAEEIPPHVGSMFEADGQYLRPPTVASRLGSSGLDNSNVDSLPSTLAASGMVWPAVNVSKSQPPRLLPVHPQENRIRGQSDFLNMGNPTITPGGVISLNRPNQAPVALSQLQFLPSQEAREGYLPSASAPRPSHSGVPRLNHGYTPMGHGPMISSVLSNPVASVPLPLSVQNINNSSIHLQGISLPPLPPGPPPVSLSMLPIPQNASPFISNRQPASQYSGLFSCLMQQGLISLTKQDSIPDSLGLEFNPDILKVRHESAIRALYADLPRQCTTCGLRFKSQEEHSSHMDWHVTKNRGSKNRKQKPSRKWFVNTTMWLSGAEALGADAVPGFLPTETVVERKDDEEMAVPADDDQRACALCGEPFDDFYSDETEEWMYKGAVYMNAPNGSTVGMDRSQLGPIVHAKCRSESSSVPYENFGQDDKGNADEGIERKRLRS</sequence>
<dbReference type="PANTHER" id="PTHR15921">
    <property type="entry name" value="PRE-MRNA CLEAVAGE COMPLEX II"/>
    <property type="match status" value="1"/>
</dbReference>
<dbReference type="InterPro" id="IPR008942">
    <property type="entry name" value="ENTH_VHS"/>
</dbReference>
<feature type="compositionally biased region" description="Basic and acidic residues" evidence="2">
    <location>
        <begin position="1012"/>
        <end position="1029"/>
    </location>
</feature>
<comment type="caution">
    <text evidence="4">The sequence shown here is derived from an EMBL/GenBank/DDBJ whole genome shotgun (WGS) entry which is preliminary data.</text>
</comment>
<dbReference type="AlphaFoldDB" id="A0AAN8VIL1"/>
<accession>A0AAN8VIL1</accession>
<dbReference type="EMBL" id="JBAMMX010000010">
    <property type="protein sequence ID" value="KAK6932344.1"/>
    <property type="molecule type" value="Genomic_DNA"/>
</dbReference>
<dbReference type="Proteomes" id="UP001370490">
    <property type="component" value="Unassembled WGS sequence"/>
</dbReference>
<gene>
    <name evidence="4" type="ORF">RJ641_001968</name>
</gene>
<dbReference type="GO" id="GO:0003729">
    <property type="term" value="F:mRNA binding"/>
    <property type="evidence" value="ECO:0007669"/>
    <property type="project" value="InterPro"/>
</dbReference>
<dbReference type="CDD" id="cd16982">
    <property type="entry name" value="CID_Pcf11"/>
    <property type="match status" value="1"/>
</dbReference>
<dbReference type="Pfam" id="PF04818">
    <property type="entry name" value="CID"/>
    <property type="match status" value="1"/>
</dbReference>
<evidence type="ECO:0000256" key="2">
    <source>
        <dbReference type="SAM" id="MobiDB-lite"/>
    </source>
</evidence>
<dbReference type="SUPFAM" id="SSF48464">
    <property type="entry name" value="ENTH/VHS domain"/>
    <property type="match status" value="1"/>
</dbReference>
<dbReference type="PROSITE" id="PS51391">
    <property type="entry name" value="CID"/>
    <property type="match status" value="1"/>
</dbReference>
<feature type="compositionally biased region" description="Polar residues" evidence="2">
    <location>
        <begin position="309"/>
        <end position="323"/>
    </location>
</feature>
<dbReference type="InterPro" id="IPR006569">
    <property type="entry name" value="CID_dom"/>
</dbReference>
<protein>
    <submittedName>
        <fullName evidence="4">CID domain</fullName>
    </submittedName>
</protein>
<dbReference type="InterPro" id="IPR045154">
    <property type="entry name" value="PCF11-like"/>
</dbReference>
<dbReference type="SMART" id="SM00582">
    <property type="entry name" value="RPR"/>
    <property type="match status" value="1"/>
</dbReference>
<feature type="domain" description="CID" evidence="3">
    <location>
        <begin position="105"/>
        <end position="233"/>
    </location>
</feature>
<dbReference type="InterPro" id="IPR047415">
    <property type="entry name" value="Pcf11_CID"/>
</dbReference>
<name>A0AAN8VIL1_9MAGN</name>
<dbReference type="PANTHER" id="PTHR15921:SF12">
    <property type="entry name" value="POLYADENYLATION AND CLEAVAGE FACTOR HOMOLOG 4"/>
    <property type="match status" value="1"/>
</dbReference>
<dbReference type="GO" id="GO:0031124">
    <property type="term" value="P:mRNA 3'-end processing"/>
    <property type="evidence" value="ECO:0007669"/>
    <property type="project" value="InterPro"/>
</dbReference>
<feature type="non-terminal residue" evidence="4">
    <location>
        <position position="1"/>
    </location>
</feature>
<evidence type="ECO:0000259" key="3">
    <source>
        <dbReference type="PROSITE" id="PS51391"/>
    </source>
</evidence>
<dbReference type="Gene3D" id="1.25.40.90">
    <property type="match status" value="1"/>
</dbReference>
<dbReference type="InterPro" id="IPR057242">
    <property type="entry name" value="PCFS4-like"/>
</dbReference>